<proteinExistence type="predicted"/>
<name>A0A2V1HWS0_9MICO</name>
<dbReference type="Pfam" id="PF00300">
    <property type="entry name" value="His_Phos_1"/>
    <property type="match status" value="1"/>
</dbReference>
<protein>
    <submittedName>
        <fullName evidence="3">DNA mismatch repair protein MutT</fullName>
    </submittedName>
</protein>
<keyword evidence="4" id="KW-1185">Reference proteome</keyword>
<dbReference type="InterPro" id="IPR015797">
    <property type="entry name" value="NUDIX_hydrolase-like_dom_sf"/>
</dbReference>
<dbReference type="InterPro" id="IPR013078">
    <property type="entry name" value="His_Pase_superF_clade-1"/>
</dbReference>
<feature type="domain" description="Nudix hydrolase" evidence="2">
    <location>
        <begin position="7"/>
        <end position="139"/>
    </location>
</feature>
<dbReference type="OrthoDB" id="4287477at2"/>
<dbReference type="InterPro" id="IPR029033">
    <property type="entry name" value="His_PPase_superfam"/>
</dbReference>
<dbReference type="CDD" id="cd07040">
    <property type="entry name" value="HP"/>
    <property type="match status" value="1"/>
</dbReference>
<keyword evidence="1" id="KW-0378">Hydrolase</keyword>
<dbReference type="Pfam" id="PF00293">
    <property type="entry name" value="NUDIX"/>
    <property type="match status" value="1"/>
</dbReference>
<dbReference type="SUPFAM" id="SSF53254">
    <property type="entry name" value="Phosphoglycerate mutase-like"/>
    <property type="match status" value="1"/>
</dbReference>
<dbReference type="AlphaFoldDB" id="A0A2V1HWS0"/>
<dbReference type="EMBL" id="QEOP01000001">
    <property type="protein sequence ID" value="PVZ94977.1"/>
    <property type="molecule type" value="Genomic_DNA"/>
</dbReference>
<dbReference type="GO" id="GO:0006167">
    <property type="term" value="P:AMP biosynthetic process"/>
    <property type="evidence" value="ECO:0007669"/>
    <property type="project" value="TreeGrafter"/>
</dbReference>
<dbReference type="InterPro" id="IPR020084">
    <property type="entry name" value="NUDIX_hydrolase_CS"/>
</dbReference>
<dbReference type="PANTHER" id="PTHR21340:SF0">
    <property type="entry name" value="BIS(5'-NUCLEOSYL)-TETRAPHOSPHATASE [ASYMMETRICAL]"/>
    <property type="match status" value="1"/>
</dbReference>
<evidence type="ECO:0000256" key="1">
    <source>
        <dbReference type="ARBA" id="ARBA00022801"/>
    </source>
</evidence>
<evidence type="ECO:0000313" key="4">
    <source>
        <dbReference type="Proteomes" id="UP000244893"/>
    </source>
</evidence>
<dbReference type="SMART" id="SM00855">
    <property type="entry name" value="PGAM"/>
    <property type="match status" value="1"/>
</dbReference>
<evidence type="ECO:0000313" key="3">
    <source>
        <dbReference type="EMBL" id="PVZ94977.1"/>
    </source>
</evidence>
<dbReference type="PANTHER" id="PTHR21340">
    <property type="entry name" value="DIADENOSINE 5,5-P1,P4-TETRAPHOSPHATE PYROPHOSPHOHYDROLASE MUTT"/>
    <property type="match status" value="1"/>
</dbReference>
<dbReference type="Gene3D" id="3.40.50.1240">
    <property type="entry name" value="Phosphoglycerate mutase-like"/>
    <property type="match status" value="1"/>
</dbReference>
<dbReference type="Gene3D" id="3.90.79.10">
    <property type="entry name" value="Nucleoside Triphosphate Pyrophosphohydrolase"/>
    <property type="match status" value="1"/>
</dbReference>
<dbReference type="GO" id="GO:0006754">
    <property type="term" value="P:ATP biosynthetic process"/>
    <property type="evidence" value="ECO:0007669"/>
    <property type="project" value="TreeGrafter"/>
</dbReference>
<dbReference type="GO" id="GO:0004081">
    <property type="term" value="F:bis(5'-nucleosyl)-tetraphosphatase (asymmetrical) activity"/>
    <property type="evidence" value="ECO:0007669"/>
    <property type="project" value="TreeGrafter"/>
</dbReference>
<reference evidence="3 4" key="1">
    <citation type="submission" date="2018-05" db="EMBL/GenBank/DDBJ databases">
        <title>Amnibacterium sp. M8JJ-5, whole genome shotgun sequence.</title>
        <authorList>
            <person name="Tuo L."/>
        </authorList>
    </citation>
    <scope>NUCLEOTIDE SEQUENCE [LARGE SCALE GENOMIC DNA]</scope>
    <source>
        <strain evidence="3 4">M8JJ-5</strain>
    </source>
</reference>
<accession>A0A2V1HWS0</accession>
<dbReference type="PROSITE" id="PS00893">
    <property type="entry name" value="NUDIX_BOX"/>
    <property type="match status" value="1"/>
</dbReference>
<dbReference type="InterPro" id="IPR000086">
    <property type="entry name" value="NUDIX_hydrolase_dom"/>
</dbReference>
<comment type="caution">
    <text evidence="3">The sequence shown here is derived from an EMBL/GenBank/DDBJ whole genome shotgun (WGS) entry which is preliminary data.</text>
</comment>
<dbReference type="Proteomes" id="UP000244893">
    <property type="component" value="Unassembled WGS sequence"/>
</dbReference>
<gene>
    <name evidence="3" type="ORF">DDQ50_00090</name>
</gene>
<organism evidence="3 4">
    <name type="scientific">Amnibacterium flavum</name>
    <dbReference type="NCBI Taxonomy" id="2173173"/>
    <lineage>
        <taxon>Bacteria</taxon>
        <taxon>Bacillati</taxon>
        <taxon>Actinomycetota</taxon>
        <taxon>Actinomycetes</taxon>
        <taxon>Micrococcales</taxon>
        <taxon>Microbacteriaceae</taxon>
        <taxon>Amnibacterium</taxon>
    </lineage>
</organism>
<dbReference type="InterPro" id="IPR051325">
    <property type="entry name" value="Nudix_hydrolase_domain"/>
</dbReference>
<sequence length="320" mass="35162">MSDPTTAPVLAAGAVLWRDGRAGVEVLLISRSRHDDISLPKGKLDPGETLPVAAVREIQEETGFSVALGLPLGYTEYLLPNGRDKFVYYWAAEVTREQLQKGRFRPNDEVDKVEWLSIEKAKKRLTYSRDAEVLDRFRLFVERDAHKTFAVIALRHAKAAPDSPDGTDSARPLTARGKTQAEELGSTLSVWSPTDIVSSTARRCVQTVTPLSKRLQLDISSKRALSQDYWETPGADGSPQSRLRSLIAKRIDRRATVVMCTHSPVLPPVIDTVADIVGGERDGRLTRAAILSTAEYTVLHLSSADPSRGIVAVETHSPTN</sequence>
<dbReference type="SUPFAM" id="SSF55811">
    <property type="entry name" value="Nudix"/>
    <property type="match status" value="1"/>
</dbReference>
<dbReference type="PROSITE" id="PS51462">
    <property type="entry name" value="NUDIX"/>
    <property type="match status" value="1"/>
</dbReference>
<dbReference type="RefSeq" id="WP_116754716.1">
    <property type="nucleotide sequence ID" value="NZ_JBHUEX010000001.1"/>
</dbReference>
<evidence type="ECO:0000259" key="2">
    <source>
        <dbReference type="PROSITE" id="PS51462"/>
    </source>
</evidence>
<dbReference type="CDD" id="cd03673">
    <property type="entry name" value="NUDIX_Ap6A_hydrolase"/>
    <property type="match status" value="1"/>
</dbReference>